<proteinExistence type="predicted"/>
<dbReference type="SUPFAM" id="SSF53167">
    <property type="entry name" value="Purine and uridine phosphorylases"/>
    <property type="match status" value="1"/>
</dbReference>
<sequence length="211" mass="23834">MKYNRALLFPTLKEASYVFKKPFIEQNGILTFSTANTAVFIVGVGKSLSALNSFKLFQNDVARCYFLMGICGAYRNSGLNIGDVVTIFEDYFADEGVFLGEKILGTDEIGFSICEKNRVFFDIWDNLKIVNSNTVSLCSGINFYSDLLRSRTNADVETMEGASVGLAAKKFNKQIYHIRAVSNYTGDRKDQEWNFKLAMDNLSSFIYRELL</sequence>
<dbReference type="AlphaFoldDB" id="A0A2J6WJQ7"/>
<evidence type="ECO:0008006" key="3">
    <source>
        <dbReference type="Google" id="ProtNLM"/>
    </source>
</evidence>
<protein>
    <recommendedName>
        <fullName evidence="3">Nucleoside phosphorylase domain-containing protein</fullName>
    </recommendedName>
</protein>
<dbReference type="InterPro" id="IPR035994">
    <property type="entry name" value="Nucleoside_phosphorylase_sf"/>
</dbReference>
<organism evidence="1 2">
    <name type="scientific">Calditerrivibrio nitroreducens</name>
    <dbReference type="NCBI Taxonomy" id="477976"/>
    <lineage>
        <taxon>Bacteria</taxon>
        <taxon>Pseudomonadati</taxon>
        <taxon>Deferribacterota</taxon>
        <taxon>Deferribacteres</taxon>
        <taxon>Deferribacterales</taxon>
        <taxon>Calditerrivibrionaceae</taxon>
    </lineage>
</organism>
<gene>
    <name evidence="1" type="ORF">C0187_05510</name>
</gene>
<dbReference type="Gene3D" id="3.40.50.1580">
    <property type="entry name" value="Nucleoside phosphorylase domain"/>
    <property type="match status" value="1"/>
</dbReference>
<accession>A0A2J6WJQ7</accession>
<reference evidence="1 2" key="1">
    <citation type="submission" date="2018-01" db="EMBL/GenBank/DDBJ databases">
        <title>Metagenomic assembled genomes from two thermal pools in the Uzon Caldera, Kamchatka, Russia.</title>
        <authorList>
            <person name="Wilkins L."/>
            <person name="Ettinger C."/>
        </authorList>
    </citation>
    <scope>NUCLEOTIDE SEQUENCE [LARGE SCALE GENOMIC DNA]</scope>
    <source>
        <strain evidence="1">ZAV-05</strain>
    </source>
</reference>
<dbReference type="GO" id="GO:0009116">
    <property type="term" value="P:nucleoside metabolic process"/>
    <property type="evidence" value="ECO:0007669"/>
    <property type="project" value="InterPro"/>
</dbReference>
<comment type="caution">
    <text evidence="1">The sequence shown here is derived from an EMBL/GenBank/DDBJ whole genome shotgun (WGS) entry which is preliminary data.</text>
</comment>
<dbReference type="EMBL" id="PNIN01000051">
    <property type="protein sequence ID" value="PMP70603.1"/>
    <property type="molecule type" value="Genomic_DNA"/>
</dbReference>
<dbReference type="Proteomes" id="UP000242881">
    <property type="component" value="Unassembled WGS sequence"/>
</dbReference>
<dbReference type="RefSeq" id="WP_424606177.1">
    <property type="nucleotide sequence ID" value="NZ_JBNAVA010000012.1"/>
</dbReference>
<dbReference type="GO" id="GO:0003824">
    <property type="term" value="F:catalytic activity"/>
    <property type="evidence" value="ECO:0007669"/>
    <property type="project" value="InterPro"/>
</dbReference>
<evidence type="ECO:0000313" key="2">
    <source>
        <dbReference type="Proteomes" id="UP000242881"/>
    </source>
</evidence>
<name>A0A2J6WJQ7_9BACT</name>
<evidence type="ECO:0000313" key="1">
    <source>
        <dbReference type="EMBL" id="PMP70603.1"/>
    </source>
</evidence>